<dbReference type="AlphaFoldDB" id="A0A7K3WIP0"/>
<dbReference type="GO" id="GO:0005840">
    <property type="term" value="C:ribosome"/>
    <property type="evidence" value="ECO:0007669"/>
    <property type="project" value="InterPro"/>
</dbReference>
<comment type="subcellular location">
    <subcellularLocation>
        <location evidence="5">Cytoplasm</location>
    </subcellularLocation>
</comment>
<dbReference type="SUPFAM" id="SSF50346">
    <property type="entry name" value="PRC-barrel domain"/>
    <property type="match status" value="1"/>
</dbReference>
<keyword evidence="4 5" id="KW-0143">Chaperone</keyword>
<dbReference type="PANTHER" id="PTHR33692">
    <property type="entry name" value="RIBOSOME MATURATION FACTOR RIMM"/>
    <property type="match status" value="1"/>
</dbReference>
<dbReference type="SUPFAM" id="SSF50447">
    <property type="entry name" value="Translation proteins"/>
    <property type="match status" value="1"/>
</dbReference>
<sequence>MSTGPSGTAPPDTVVVGRIGRPHGVRGLVTVDVRTDDPDLRFAPGSVLLTDPPQRGPLTVTDKRWHSGTLLLGIEGVHDRETAEAVRNTQLLVEVADLPPLEDPDVFYDHQLVGLSARLTDGTPVGVVTAVRHDANELLVVAREEGGELLVPFVSAIVPTVDLAGGFVVLDPPEGLLEL</sequence>
<keyword evidence="3 5" id="KW-0698">rRNA processing</keyword>
<keyword evidence="2 5" id="KW-0690">Ribosome biogenesis</keyword>
<accession>A0A7K3WIP0</accession>
<dbReference type="Pfam" id="PF24986">
    <property type="entry name" value="PRC_RimM"/>
    <property type="match status" value="1"/>
</dbReference>
<dbReference type="Proteomes" id="UP000470470">
    <property type="component" value="Unassembled WGS sequence"/>
</dbReference>
<dbReference type="NCBIfam" id="TIGR02273">
    <property type="entry name" value="16S_RimM"/>
    <property type="match status" value="1"/>
</dbReference>
<dbReference type="InterPro" id="IPR036976">
    <property type="entry name" value="RimM_N_sf"/>
</dbReference>
<dbReference type="GO" id="GO:0042274">
    <property type="term" value="P:ribosomal small subunit biogenesis"/>
    <property type="evidence" value="ECO:0007669"/>
    <property type="project" value="UniProtKB-UniRule"/>
</dbReference>
<organism evidence="8 9">
    <name type="scientific">Goekera deserti</name>
    <dbReference type="NCBI Taxonomy" id="2497753"/>
    <lineage>
        <taxon>Bacteria</taxon>
        <taxon>Bacillati</taxon>
        <taxon>Actinomycetota</taxon>
        <taxon>Actinomycetes</taxon>
        <taxon>Geodermatophilales</taxon>
        <taxon>Geodermatophilaceae</taxon>
        <taxon>Goekera</taxon>
    </lineage>
</organism>
<dbReference type="InterPro" id="IPR009000">
    <property type="entry name" value="Transl_B-barrel_sf"/>
</dbReference>
<dbReference type="GO" id="GO:0043022">
    <property type="term" value="F:ribosome binding"/>
    <property type="evidence" value="ECO:0007669"/>
    <property type="project" value="InterPro"/>
</dbReference>
<comment type="similarity">
    <text evidence="5">Belongs to the RimM family.</text>
</comment>
<evidence type="ECO:0000256" key="5">
    <source>
        <dbReference type="HAMAP-Rule" id="MF_00014"/>
    </source>
</evidence>
<protein>
    <recommendedName>
        <fullName evidence="5">Ribosome maturation factor RimM</fullName>
    </recommendedName>
</protein>
<evidence type="ECO:0000256" key="4">
    <source>
        <dbReference type="ARBA" id="ARBA00023186"/>
    </source>
</evidence>
<comment type="subunit">
    <text evidence="5">Binds ribosomal protein uS19.</text>
</comment>
<keyword evidence="9" id="KW-1185">Reference proteome</keyword>
<dbReference type="PANTHER" id="PTHR33692:SF1">
    <property type="entry name" value="RIBOSOME MATURATION FACTOR RIMM"/>
    <property type="match status" value="1"/>
</dbReference>
<dbReference type="GO" id="GO:0006364">
    <property type="term" value="P:rRNA processing"/>
    <property type="evidence" value="ECO:0007669"/>
    <property type="project" value="UniProtKB-UniRule"/>
</dbReference>
<dbReference type="Gene3D" id="2.30.30.240">
    <property type="entry name" value="PRC-barrel domain"/>
    <property type="match status" value="1"/>
</dbReference>
<comment type="domain">
    <text evidence="5">The PRC barrel domain binds ribosomal protein uS19.</text>
</comment>
<dbReference type="Pfam" id="PF01782">
    <property type="entry name" value="RimM"/>
    <property type="match status" value="1"/>
</dbReference>
<comment type="function">
    <text evidence="5">An accessory protein needed during the final step in the assembly of 30S ribosomal subunit, possibly for assembly of the head region. Essential for efficient processing of 16S rRNA. May be needed both before and after RbfA during the maturation of 16S rRNA. It has affinity for free ribosomal 30S subunits but not for 70S ribosomes.</text>
</comment>
<feature type="domain" description="RimM N-terminal" evidence="6">
    <location>
        <begin position="15"/>
        <end position="95"/>
    </location>
</feature>
<evidence type="ECO:0000256" key="2">
    <source>
        <dbReference type="ARBA" id="ARBA00022517"/>
    </source>
</evidence>
<evidence type="ECO:0000256" key="3">
    <source>
        <dbReference type="ARBA" id="ARBA00022552"/>
    </source>
</evidence>
<dbReference type="HAMAP" id="MF_00014">
    <property type="entry name" value="Ribosome_mat_RimM"/>
    <property type="match status" value="1"/>
</dbReference>
<name>A0A7K3WIP0_9ACTN</name>
<feature type="domain" description="Ribosome maturation factor RimM PRC barrel" evidence="7">
    <location>
        <begin position="110"/>
        <end position="176"/>
    </location>
</feature>
<evidence type="ECO:0000259" key="6">
    <source>
        <dbReference type="Pfam" id="PF01782"/>
    </source>
</evidence>
<gene>
    <name evidence="5 8" type="primary">rimM</name>
    <name evidence="8" type="ORF">G1H19_17565</name>
</gene>
<evidence type="ECO:0000256" key="1">
    <source>
        <dbReference type="ARBA" id="ARBA00022490"/>
    </source>
</evidence>
<keyword evidence="1 5" id="KW-0963">Cytoplasm</keyword>
<evidence type="ECO:0000313" key="8">
    <source>
        <dbReference type="EMBL" id="NEL55789.1"/>
    </source>
</evidence>
<dbReference type="InterPro" id="IPR056792">
    <property type="entry name" value="PRC_RimM"/>
</dbReference>
<dbReference type="InterPro" id="IPR002676">
    <property type="entry name" value="RimM_N"/>
</dbReference>
<dbReference type="InterPro" id="IPR011961">
    <property type="entry name" value="RimM"/>
</dbReference>
<dbReference type="GO" id="GO:0005737">
    <property type="term" value="C:cytoplasm"/>
    <property type="evidence" value="ECO:0007669"/>
    <property type="project" value="UniProtKB-SubCell"/>
</dbReference>
<dbReference type="EMBL" id="JAAGWK010000025">
    <property type="protein sequence ID" value="NEL55789.1"/>
    <property type="molecule type" value="Genomic_DNA"/>
</dbReference>
<dbReference type="InterPro" id="IPR011033">
    <property type="entry name" value="PRC_barrel-like_sf"/>
</dbReference>
<comment type="caution">
    <text evidence="8">The sequence shown here is derived from an EMBL/GenBank/DDBJ whole genome shotgun (WGS) entry which is preliminary data.</text>
</comment>
<evidence type="ECO:0000313" key="9">
    <source>
        <dbReference type="Proteomes" id="UP000470470"/>
    </source>
</evidence>
<reference evidence="8 9" key="1">
    <citation type="submission" date="2020-02" db="EMBL/GenBank/DDBJ databases">
        <title>The whole genome sequence of CPCC 205119.</title>
        <authorList>
            <person name="Jiang Z."/>
        </authorList>
    </citation>
    <scope>NUCLEOTIDE SEQUENCE [LARGE SCALE GENOMIC DNA]</scope>
    <source>
        <strain evidence="8 9">CPCC 205119</strain>
    </source>
</reference>
<proteinExistence type="inferred from homology"/>
<dbReference type="Gene3D" id="2.40.30.60">
    <property type="entry name" value="RimM"/>
    <property type="match status" value="1"/>
</dbReference>
<evidence type="ECO:0000259" key="7">
    <source>
        <dbReference type="Pfam" id="PF24986"/>
    </source>
</evidence>